<dbReference type="Gene3D" id="3.40.50.2300">
    <property type="match status" value="1"/>
</dbReference>
<evidence type="ECO:0000259" key="7">
    <source>
        <dbReference type="PROSITE" id="PS50887"/>
    </source>
</evidence>
<evidence type="ECO:0000256" key="2">
    <source>
        <dbReference type="ARBA" id="ARBA00022777"/>
    </source>
</evidence>
<dbReference type="Pfam" id="PF13492">
    <property type="entry name" value="GAF_3"/>
    <property type="match status" value="1"/>
</dbReference>
<dbReference type="RefSeq" id="WP_377963098.1">
    <property type="nucleotide sequence ID" value="NZ_JBHZOL010000041.1"/>
</dbReference>
<dbReference type="EMBL" id="JBHZOL010000041">
    <property type="protein sequence ID" value="MFE4105880.1"/>
    <property type="molecule type" value="Genomic_DNA"/>
</dbReference>
<comment type="caution">
    <text evidence="8">The sequence shown here is derived from an EMBL/GenBank/DDBJ whole genome shotgun (WGS) entry which is preliminary data.</text>
</comment>
<dbReference type="CDD" id="cd19920">
    <property type="entry name" value="REC_PA4781-like"/>
    <property type="match status" value="1"/>
</dbReference>
<dbReference type="InterPro" id="IPR043128">
    <property type="entry name" value="Rev_trsase/Diguanyl_cyclase"/>
</dbReference>
<dbReference type="Gene3D" id="3.30.450.40">
    <property type="match status" value="2"/>
</dbReference>
<proteinExistence type="predicted"/>
<dbReference type="PROSITE" id="PS50110">
    <property type="entry name" value="RESPONSE_REGULATORY"/>
    <property type="match status" value="1"/>
</dbReference>
<dbReference type="Pfam" id="PF00072">
    <property type="entry name" value="Response_reg"/>
    <property type="match status" value="1"/>
</dbReference>
<dbReference type="InterPro" id="IPR029016">
    <property type="entry name" value="GAF-like_dom_sf"/>
</dbReference>
<dbReference type="SUPFAM" id="SSF55781">
    <property type="entry name" value="GAF domain-like"/>
    <property type="match status" value="2"/>
</dbReference>
<feature type="domain" description="Phytochrome chromophore attachment site" evidence="5">
    <location>
        <begin position="290"/>
        <end position="426"/>
    </location>
</feature>
<dbReference type="SMART" id="SM00065">
    <property type="entry name" value="GAF"/>
    <property type="match status" value="2"/>
</dbReference>
<evidence type="ECO:0000259" key="6">
    <source>
        <dbReference type="PROSITE" id="PS50110"/>
    </source>
</evidence>
<dbReference type="GO" id="GO:0052621">
    <property type="term" value="F:diguanylate cyclase activity"/>
    <property type="evidence" value="ECO:0007669"/>
    <property type="project" value="UniProtKB-EC"/>
</dbReference>
<gene>
    <name evidence="8" type="ORF">ACFVKH_06305</name>
</gene>
<keyword evidence="9" id="KW-1185">Reference proteome</keyword>
<evidence type="ECO:0000313" key="8">
    <source>
        <dbReference type="EMBL" id="MFE4105880.1"/>
    </source>
</evidence>
<dbReference type="SUPFAM" id="SSF52172">
    <property type="entry name" value="CheY-like"/>
    <property type="match status" value="1"/>
</dbReference>
<keyword evidence="4" id="KW-0175">Coiled coil</keyword>
<dbReference type="Proteomes" id="UP001600165">
    <property type="component" value="Unassembled WGS sequence"/>
</dbReference>
<dbReference type="SUPFAM" id="SSF55073">
    <property type="entry name" value="Nucleotide cyclase"/>
    <property type="match status" value="1"/>
</dbReference>
<dbReference type="InterPro" id="IPR000160">
    <property type="entry name" value="GGDEF_dom"/>
</dbReference>
<dbReference type="PANTHER" id="PTHR45138">
    <property type="entry name" value="REGULATORY COMPONENTS OF SENSORY TRANSDUCTION SYSTEM"/>
    <property type="match status" value="1"/>
</dbReference>
<dbReference type="Gene3D" id="3.30.70.270">
    <property type="match status" value="1"/>
</dbReference>
<organism evidence="8 9">
    <name type="scientific">Almyronema epifaneia S1</name>
    <dbReference type="NCBI Taxonomy" id="2991925"/>
    <lineage>
        <taxon>Bacteria</taxon>
        <taxon>Bacillati</taxon>
        <taxon>Cyanobacteriota</taxon>
        <taxon>Cyanophyceae</taxon>
        <taxon>Nodosilineales</taxon>
        <taxon>Nodosilineaceae</taxon>
        <taxon>Almyronema</taxon>
        <taxon>Almyronema epifaneia</taxon>
    </lineage>
</organism>
<dbReference type="NCBIfam" id="TIGR00254">
    <property type="entry name" value="GGDEF"/>
    <property type="match status" value="1"/>
</dbReference>
<dbReference type="SUPFAM" id="SSF55785">
    <property type="entry name" value="PYP-like sensor domain (PAS domain)"/>
    <property type="match status" value="1"/>
</dbReference>
<keyword evidence="2" id="KW-0418">Kinase</keyword>
<dbReference type="EC" id="2.7.7.65" evidence="8"/>
<feature type="modified residue" description="4-aspartylphosphate" evidence="3">
    <location>
        <position position="56"/>
    </location>
</feature>
<dbReference type="PROSITE" id="PS50887">
    <property type="entry name" value="GGDEF"/>
    <property type="match status" value="1"/>
</dbReference>
<protein>
    <submittedName>
        <fullName evidence="8">Diguanylate cyclase domain-containing protein</fullName>
        <ecNumber evidence="8">2.7.7.65</ecNumber>
    </submittedName>
</protein>
<dbReference type="InterPro" id="IPR011006">
    <property type="entry name" value="CheY-like_superfamily"/>
</dbReference>
<feature type="coiled-coil region" evidence="4">
    <location>
        <begin position="583"/>
        <end position="616"/>
    </location>
</feature>
<accession>A0ABW6IE13</accession>
<evidence type="ECO:0000259" key="5">
    <source>
        <dbReference type="PROSITE" id="PS50046"/>
    </source>
</evidence>
<dbReference type="Pfam" id="PF00990">
    <property type="entry name" value="GGDEF"/>
    <property type="match status" value="1"/>
</dbReference>
<evidence type="ECO:0000256" key="3">
    <source>
        <dbReference type="PROSITE-ProRule" id="PRU00169"/>
    </source>
</evidence>
<dbReference type="InterPro" id="IPR001789">
    <property type="entry name" value="Sig_transdc_resp-reg_receiver"/>
</dbReference>
<reference evidence="8 9" key="1">
    <citation type="submission" date="2024-10" db="EMBL/GenBank/DDBJ databases">
        <authorList>
            <person name="Ratan Roy A."/>
            <person name="Morales Sandoval P.H."/>
            <person name="De Los Santos Villalobos S."/>
            <person name="Chakraborty S."/>
            <person name="Mukherjee J."/>
        </authorList>
    </citation>
    <scope>NUCLEOTIDE SEQUENCE [LARGE SCALE GENOMIC DNA]</scope>
    <source>
        <strain evidence="8 9">S1</strain>
    </source>
</reference>
<dbReference type="SMART" id="SM00267">
    <property type="entry name" value="GGDEF"/>
    <property type="match status" value="1"/>
</dbReference>
<dbReference type="InterPro" id="IPR035965">
    <property type="entry name" value="PAS-like_dom_sf"/>
</dbReference>
<evidence type="ECO:0000256" key="1">
    <source>
        <dbReference type="ARBA" id="ARBA00022679"/>
    </source>
</evidence>
<dbReference type="InterPro" id="IPR016132">
    <property type="entry name" value="Phyto_chromo_attachment"/>
</dbReference>
<sequence length="792" mass="89937">MTETPVSLLIVDDELDNLRALATLLSEEGYLVRKAVNGEIALETVAVQTPDLVLLDIRMPRMDGYEVCKRLKTQSATQDIPIIFISAYTDLPNKIQAFNLGGADYITKPFEAEEVLSRIRHQLAVRQQQQQLIQTLETHQRVERELQQKNQQMQAILDAFPDIMLHLNADGTLNYVTGIDQVEKAFKSQADKLVGCHLEQIFPPPLGQQLYQALQQALLTGQVTTVECPLSVHEPSRHFETRIVGIEAQQAILIARDVTQRKQFEDNLQKQAKRDRLLGLITQRMRQTLALDEILKTAVEDIRAWLQTDRVLIYQFNDAWNGEVFVESVSAEKFSLTGEWFRDQCFKAYLQQRYYRGYVSVVHDVDAINAPACYTNLMQQLQARAVLAFPLFLKDHLWGLLIVHQCHHPRYWEEWEVDFLKQITAQLNIAIQQSQLYTQASQQARREALLNDIVEAINQSLDLDQVLCQTAHQLLTAFESTASFIGLWNAETHALQQVKADLAEGYQTFSEALDSIEQDPYVQTALQQTDMVVVDASTPLADDSDFTIAVLIISIRFEGELKGIMGVRCQTARRWSEDEKLLLKELAAQLAIAIQQAELYQQLQAANRKLERLANLDGLTQIPNRRCLDSYLQQEWRRLRREKSGLSLLMCDVDFFKRYNDFYGHLMGDDCLRQIAQILDRSVNRPADLVARYGGEEFAIVLPKTDLHGALHIAEHIQQAIAQASIPHLDSPLNQVVTVSLGAAELLPSLHNTPADLIAAADQALYEAKRQGRNCFRYQPQAQALTSSQSQA</sequence>
<keyword evidence="3" id="KW-0597">Phosphoprotein</keyword>
<keyword evidence="8" id="KW-0548">Nucleotidyltransferase</keyword>
<dbReference type="InterPro" id="IPR003018">
    <property type="entry name" value="GAF"/>
</dbReference>
<evidence type="ECO:0000256" key="4">
    <source>
        <dbReference type="SAM" id="Coils"/>
    </source>
</evidence>
<feature type="domain" description="GGDEF" evidence="7">
    <location>
        <begin position="644"/>
        <end position="781"/>
    </location>
</feature>
<dbReference type="SMART" id="SM00448">
    <property type="entry name" value="REC"/>
    <property type="match status" value="1"/>
</dbReference>
<dbReference type="Pfam" id="PF01590">
    <property type="entry name" value="GAF"/>
    <property type="match status" value="1"/>
</dbReference>
<evidence type="ECO:0000313" key="9">
    <source>
        <dbReference type="Proteomes" id="UP001600165"/>
    </source>
</evidence>
<dbReference type="CDD" id="cd01949">
    <property type="entry name" value="GGDEF"/>
    <property type="match status" value="1"/>
</dbReference>
<feature type="domain" description="Response regulatory" evidence="6">
    <location>
        <begin position="7"/>
        <end position="123"/>
    </location>
</feature>
<dbReference type="InterPro" id="IPR029787">
    <property type="entry name" value="Nucleotide_cyclase"/>
</dbReference>
<name>A0ABW6IE13_9CYAN</name>
<keyword evidence="1 8" id="KW-0808">Transferase</keyword>
<dbReference type="PROSITE" id="PS50046">
    <property type="entry name" value="PHYTOCHROME_2"/>
    <property type="match status" value="1"/>
</dbReference>
<dbReference type="InterPro" id="IPR013656">
    <property type="entry name" value="PAS_4"/>
</dbReference>
<dbReference type="Pfam" id="PF08448">
    <property type="entry name" value="PAS_4"/>
    <property type="match status" value="1"/>
</dbReference>
<dbReference type="InterPro" id="IPR050469">
    <property type="entry name" value="Diguanylate_Cyclase"/>
</dbReference>
<dbReference type="Gene3D" id="3.30.450.20">
    <property type="entry name" value="PAS domain"/>
    <property type="match status" value="1"/>
</dbReference>
<dbReference type="PANTHER" id="PTHR45138:SF9">
    <property type="entry name" value="DIGUANYLATE CYCLASE DGCM-RELATED"/>
    <property type="match status" value="1"/>
</dbReference>
<feature type="coiled-coil region" evidence="4">
    <location>
        <begin position="125"/>
        <end position="159"/>
    </location>
</feature>